<dbReference type="PANTHER" id="PTHR34980">
    <property type="entry name" value="INNER MEMBRANE PROTEIN-RELATED-RELATED"/>
    <property type="match status" value="1"/>
</dbReference>
<reference evidence="2" key="2">
    <citation type="journal article" date="2021" name="PeerJ">
        <title>Extensive microbial diversity within the chicken gut microbiome revealed by metagenomics and culture.</title>
        <authorList>
            <person name="Gilroy R."/>
            <person name="Ravi A."/>
            <person name="Getino M."/>
            <person name="Pursley I."/>
            <person name="Horton D.L."/>
            <person name="Alikhan N.F."/>
            <person name="Baker D."/>
            <person name="Gharbi K."/>
            <person name="Hall N."/>
            <person name="Watson M."/>
            <person name="Adriaenssens E.M."/>
            <person name="Foster-Nyarko E."/>
            <person name="Jarju S."/>
            <person name="Secka A."/>
            <person name="Antonio M."/>
            <person name="Oren A."/>
            <person name="Chaudhuri R.R."/>
            <person name="La Ragione R."/>
            <person name="Hildebrand F."/>
            <person name="Pallen M.J."/>
        </authorList>
    </citation>
    <scope>NUCLEOTIDE SEQUENCE</scope>
    <source>
        <strain evidence="2">17073</strain>
    </source>
</reference>
<accession>A0A9D1LH70</accession>
<dbReference type="AlphaFoldDB" id="A0A9D1LH70"/>
<organism evidence="2 3">
    <name type="scientific">Candidatus Limisoma intestinavium</name>
    <dbReference type="NCBI Taxonomy" id="2840856"/>
    <lineage>
        <taxon>Bacteria</taxon>
        <taxon>Pseudomonadati</taxon>
        <taxon>Bacteroidota</taxon>
        <taxon>Bacteroidia</taxon>
        <taxon>Bacteroidales</taxon>
        <taxon>Candidatus Limisoma</taxon>
    </lineage>
</organism>
<gene>
    <name evidence="2" type="ORF">IAD18_07180</name>
</gene>
<dbReference type="EMBL" id="DVMS01000199">
    <property type="protein sequence ID" value="HIU39430.1"/>
    <property type="molecule type" value="Genomic_DNA"/>
</dbReference>
<comment type="caution">
    <text evidence="2">The sequence shown here is derived from an EMBL/GenBank/DDBJ whole genome shotgun (WGS) entry which is preliminary data.</text>
</comment>
<dbReference type="GO" id="GO:0005886">
    <property type="term" value="C:plasma membrane"/>
    <property type="evidence" value="ECO:0007669"/>
    <property type="project" value="TreeGrafter"/>
</dbReference>
<sequence length="122" mass="13815">MEKGIIGNYIDAFFKQYSNFSGKATRPQFWQAIFANAIVGFILGIIDYFIFSKSFPDGPFFMMMPLSFIYSLLVLIPSLALCMRRLHDVAVSGGMIFIGLIPLIGAIWLFALFCLPSLQRRE</sequence>
<feature type="transmembrane region" description="Helical" evidence="1">
    <location>
        <begin position="95"/>
        <end position="118"/>
    </location>
</feature>
<reference evidence="2" key="1">
    <citation type="submission" date="2020-10" db="EMBL/GenBank/DDBJ databases">
        <authorList>
            <person name="Gilroy R."/>
        </authorList>
    </citation>
    <scope>NUCLEOTIDE SEQUENCE</scope>
    <source>
        <strain evidence="2">17073</strain>
    </source>
</reference>
<dbReference type="InterPro" id="IPR008523">
    <property type="entry name" value="DUF805"/>
</dbReference>
<protein>
    <submittedName>
        <fullName evidence="2">DUF805 domain-containing protein</fullName>
    </submittedName>
</protein>
<evidence type="ECO:0000256" key="1">
    <source>
        <dbReference type="SAM" id="Phobius"/>
    </source>
</evidence>
<evidence type="ECO:0000313" key="3">
    <source>
        <dbReference type="Proteomes" id="UP000824076"/>
    </source>
</evidence>
<dbReference type="Proteomes" id="UP000824076">
    <property type="component" value="Unassembled WGS sequence"/>
</dbReference>
<dbReference type="PANTHER" id="PTHR34980:SF2">
    <property type="entry name" value="INNER MEMBRANE PROTEIN YHAH-RELATED"/>
    <property type="match status" value="1"/>
</dbReference>
<evidence type="ECO:0000313" key="2">
    <source>
        <dbReference type="EMBL" id="HIU39430.1"/>
    </source>
</evidence>
<keyword evidence="1" id="KW-0812">Transmembrane</keyword>
<feature type="transmembrane region" description="Helical" evidence="1">
    <location>
        <begin position="29"/>
        <end position="51"/>
    </location>
</feature>
<proteinExistence type="predicted"/>
<keyword evidence="1" id="KW-1133">Transmembrane helix</keyword>
<keyword evidence="1" id="KW-0472">Membrane</keyword>
<dbReference type="Pfam" id="PF05656">
    <property type="entry name" value="DUF805"/>
    <property type="match status" value="1"/>
</dbReference>
<feature type="transmembrane region" description="Helical" evidence="1">
    <location>
        <begin position="63"/>
        <end position="83"/>
    </location>
</feature>
<name>A0A9D1LH70_9BACT</name>